<dbReference type="GO" id="GO:0007229">
    <property type="term" value="P:integrin-mediated signaling pathway"/>
    <property type="evidence" value="ECO:0007669"/>
    <property type="project" value="UniProtKB-KW"/>
</dbReference>
<sequence length="583" mass="65376">MRSDTNYKQYIIGFDASLHRMSFLKLDSVVRTLRMAALSLAWLLVGFALTSADKLVSANRTFCFRSSISSYARCTWLQGPFIHPGSKPGPKSVYTLERLSAVTQGSTLAIYSYPLIGQVSSQAFKWSRSVSQITEVNLFNRECGDMILRDEVRAASKVHSLTHTEPPLRSRLKEYGLITPFSTDSHGHFLSHLLSATHKQRVKREVFSSGESEQKLFFNITAFGKEFHLRLSPNSRLVAPGAMVEWHDEVQGFGNASDSVGKDASATLNQSESSGTERIVLRELLKTDCTFIGDITDVPGASVAINNCDGLTSAVCLAGADVGDINRWNTALLIPLLRVVFTYQQAEPLLDTCYRRSCRWTTSEMGCEKAGMIRTDSDEYFIEPLERGTQELEHHGRVHIVYRRSAMRQPSADVSVDYQETRFCQTGHVSTAAGEAKLRVPGLLMCNGQSTSFIQTETSNYSKKTCSLDTKDDLYNELFKYQEGDEGLKLLGECKVGRRRTRACVLSSPCREDEAFARGPVCLAFSARAFVWRGCLLQFECRYHTRVCESINKAASPLWIPFDFRKKKLNESFSTSASNRWRL</sequence>
<dbReference type="EMBL" id="CM015722">
    <property type="protein sequence ID" value="KAF3695406.1"/>
    <property type="molecule type" value="Genomic_DNA"/>
</dbReference>
<dbReference type="AlphaFoldDB" id="A0A6G1PZK7"/>
<name>A0A6G1PZK7_CHAAH</name>
<dbReference type="InterPro" id="IPR002870">
    <property type="entry name" value="Peptidase_M12B_N"/>
</dbReference>
<gene>
    <name evidence="3" type="ORF">EXN66_Car011082</name>
</gene>
<evidence type="ECO:0000313" key="3">
    <source>
        <dbReference type="EMBL" id="KAF3695406.1"/>
    </source>
</evidence>
<evidence type="ECO:0000259" key="2">
    <source>
        <dbReference type="Pfam" id="PF01562"/>
    </source>
</evidence>
<dbReference type="Proteomes" id="UP000503349">
    <property type="component" value="Chromosome 11"/>
</dbReference>
<evidence type="ECO:0000313" key="4">
    <source>
        <dbReference type="Proteomes" id="UP000503349"/>
    </source>
</evidence>
<keyword evidence="4" id="KW-1185">Reference proteome</keyword>
<reference evidence="3 4" key="1">
    <citation type="submission" date="2019-02" db="EMBL/GenBank/DDBJ databases">
        <title>Opniocepnalus argus genome.</title>
        <authorList>
            <person name="Zhou C."/>
            <person name="Xiao S."/>
        </authorList>
    </citation>
    <scope>NUCLEOTIDE SEQUENCE [LARGE SCALE GENOMIC DNA]</scope>
    <source>
        <strain evidence="3">OARG1902GOOAL</strain>
        <tissue evidence="3">Muscle</tissue>
    </source>
</reference>
<keyword evidence="3" id="KW-0401">Integrin</keyword>
<dbReference type="Pfam" id="PF01562">
    <property type="entry name" value="Pep_M12B_propep"/>
    <property type="match status" value="1"/>
</dbReference>
<proteinExistence type="predicted"/>
<feature type="domain" description="Peptidase M12B propeptide" evidence="2">
    <location>
        <begin position="177"/>
        <end position="295"/>
    </location>
</feature>
<evidence type="ECO:0000256" key="1">
    <source>
        <dbReference type="ARBA" id="ARBA00023157"/>
    </source>
</evidence>
<keyword evidence="1" id="KW-1015">Disulfide bond</keyword>
<reference evidence="4" key="2">
    <citation type="submission" date="2019-02" db="EMBL/GenBank/DDBJ databases">
        <title>Opniocepnalus argus Var Kimnra genome.</title>
        <authorList>
            <person name="Zhou C."/>
            <person name="Xiao S."/>
        </authorList>
    </citation>
    <scope>NUCLEOTIDE SEQUENCE [LARGE SCALE GENOMIC DNA]</scope>
</reference>
<protein>
    <submittedName>
        <fullName evidence="3">A disintegrin and metalloproteinase with thrombospondin motifs 3</fullName>
    </submittedName>
</protein>
<organism evidence="3 4">
    <name type="scientific">Channa argus</name>
    <name type="common">Northern snakehead</name>
    <name type="synonym">Ophicephalus argus</name>
    <dbReference type="NCBI Taxonomy" id="215402"/>
    <lineage>
        <taxon>Eukaryota</taxon>
        <taxon>Metazoa</taxon>
        <taxon>Chordata</taxon>
        <taxon>Craniata</taxon>
        <taxon>Vertebrata</taxon>
        <taxon>Euteleostomi</taxon>
        <taxon>Actinopterygii</taxon>
        <taxon>Neopterygii</taxon>
        <taxon>Teleostei</taxon>
        <taxon>Neoteleostei</taxon>
        <taxon>Acanthomorphata</taxon>
        <taxon>Anabantaria</taxon>
        <taxon>Anabantiformes</taxon>
        <taxon>Channoidei</taxon>
        <taxon>Channidae</taxon>
        <taxon>Channa</taxon>
    </lineage>
</organism>
<accession>A0A6G1PZK7</accession>